<organism evidence="1 2">
    <name type="scientific">Rhodobium orientis</name>
    <dbReference type="NCBI Taxonomy" id="34017"/>
    <lineage>
        <taxon>Bacteria</taxon>
        <taxon>Pseudomonadati</taxon>
        <taxon>Pseudomonadota</taxon>
        <taxon>Alphaproteobacteria</taxon>
        <taxon>Hyphomicrobiales</taxon>
        <taxon>Rhodobiaceae</taxon>
        <taxon>Rhodobium</taxon>
    </lineage>
</organism>
<proteinExistence type="predicted"/>
<dbReference type="OrthoDB" id="1434485at2"/>
<evidence type="ECO:0000313" key="2">
    <source>
        <dbReference type="Proteomes" id="UP000249299"/>
    </source>
</evidence>
<accession>A0A327JE18</accession>
<dbReference type="Proteomes" id="UP000249299">
    <property type="component" value="Unassembled WGS sequence"/>
</dbReference>
<keyword evidence="2" id="KW-1185">Reference proteome</keyword>
<name>A0A327JE18_9HYPH</name>
<protein>
    <submittedName>
        <fullName evidence="1">Uncharacterized protein</fullName>
    </submittedName>
</protein>
<comment type="caution">
    <text evidence="1">The sequence shown here is derived from an EMBL/GenBank/DDBJ whole genome shotgun (WGS) entry which is preliminary data.</text>
</comment>
<evidence type="ECO:0000313" key="1">
    <source>
        <dbReference type="EMBL" id="RAI24727.1"/>
    </source>
</evidence>
<gene>
    <name evidence="1" type="ORF">CH339_21400</name>
</gene>
<reference evidence="1 2" key="1">
    <citation type="submission" date="2017-07" db="EMBL/GenBank/DDBJ databases">
        <title>Draft Genome Sequences of Select Purple Nonsulfur Bacteria.</title>
        <authorList>
            <person name="Lasarre B."/>
            <person name="Mckinlay J.B."/>
        </authorList>
    </citation>
    <scope>NUCLEOTIDE SEQUENCE [LARGE SCALE GENOMIC DNA]</scope>
    <source>
        <strain evidence="1 2">DSM 11290</strain>
    </source>
</reference>
<dbReference type="AlphaFoldDB" id="A0A327JE18"/>
<dbReference type="EMBL" id="NPEV01000069">
    <property type="protein sequence ID" value="RAI24727.1"/>
    <property type="molecule type" value="Genomic_DNA"/>
</dbReference>
<sequence length="280" mass="31775">MTATRDGGTMMRGTPKVRGYLAGDANRALFLYRQSARLTWLVGLDYGGARPAWTVGSRFFGRFYPNRCDLSPDGRLFLYFAQGKSQKKYQDKHQFWTAFCQPPDVNALLLLAHFDTWGGGGRFRPGRKAVVAPGMHPDFDLAGSYRVGGYDVVFRDHPFNDWTSGHGWTVDRYNDWGIGKAWSKTAGGFTVKRIVRRGRDIGEYSLHRYEVYDRRKGTLIFDGGDEFHWMDVDNRGRLIGAAGSRVVLFPNLPAILRRRGLETDLEEKVRRARRVGSVPA</sequence>
<dbReference type="RefSeq" id="WP_111436467.1">
    <property type="nucleotide sequence ID" value="NZ_JACIGG010000033.1"/>
</dbReference>